<dbReference type="KEGG" id="trz:GWP43_13330"/>
<dbReference type="Pfam" id="PF00717">
    <property type="entry name" value="Peptidase_S24"/>
    <property type="match status" value="1"/>
</dbReference>
<protein>
    <submittedName>
        <fullName evidence="5">Helix-turn-helix domain-containing protein</fullName>
    </submittedName>
</protein>
<dbReference type="Pfam" id="PF12844">
    <property type="entry name" value="HTH_19"/>
    <property type="match status" value="1"/>
</dbReference>
<dbReference type="CDD" id="cd06529">
    <property type="entry name" value="S24_LexA-like"/>
    <property type="match status" value="1"/>
</dbReference>
<proteinExistence type="predicted"/>
<name>A0A6P1Y3L0_9SPIR</name>
<dbReference type="Gene3D" id="1.10.260.40">
    <property type="entry name" value="lambda repressor-like DNA-binding domains"/>
    <property type="match status" value="1"/>
</dbReference>
<dbReference type="AlphaFoldDB" id="A0A6P1Y3L0"/>
<evidence type="ECO:0000256" key="2">
    <source>
        <dbReference type="ARBA" id="ARBA00023125"/>
    </source>
</evidence>
<dbReference type="InterPro" id="IPR001387">
    <property type="entry name" value="Cro/C1-type_HTH"/>
</dbReference>
<dbReference type="InterPro" id="IPR039418">
    <property type="entry name" value="LexA-like"/>
</dbReference>
<dbReference type="InterPro" id="IPR036286">
    <property type="entry name" value="LexA/Signal_pep-like_sf"/>
</dbReference>
<keyword evidence="3" id="KW-0804">Transcription</keyword>
<evidence type="ECO:0000256" key="1">
    <source>
        <dbReference type="ARBA" id="ARBA00023015"/>
    </source>
</evidence>
<dbReference type="SUPFAM" id="SSF47413">
    <property type="entry name" value="lambda repressor-like DNA-binding domains"/>
    <property type="match status" value="1"/>
</dbReference>
<accession>A0A6P1Y3L0</accession>
<feature type="domain" description="HTH cro/C1-type" evidence="4">
    <location>
        <begin position="11"/>
        <end position="63"/>
    </location>
</feature>
<organism evidence="5 6">
    <name type="scientific">Treponema vincentii</name>
    <dbReference type="NCBI Taxonomy" id="69710"/>
    <lineage>
        <taxon>Bacteria</taxon>
        <taxon>Pseudomonadati</taxon>
        <taxon>Spirochaetota</taxon>
        <taxon>Spirochaetia</taxon>
        <taxon>Spirochaetales</taxon>
        <taxon>Treponemataceae</taxon>
        <taxon>Treponema</taxon>
    </lineage>
</organism>
<evidence type="ECO:0000313" key="6">
    <source>
        <dbReference type="Proteomes" id="UP000464374"/>
    </source>
</evidence>
<evidence type="ECO:0000256" key="3">
    <source>
        <dbReference type="ARBA" id="ARBA00023163"/>
    </source>
</evidence>
<dbReference type="SMART" id="SM00530">
    <property type="entry name" value="HTH_XRE"/>
    <property type="match status" value="1"/>
</dbReference>
<reference evidence="5 6" key="1">
    <citation type="submission" date="2020-01" db="EMBL/GenBank/DDBJ databases">
        <title>Complete genome sequence of a human oral phylogroup 1 Treponema sp. strain ATCC 700766, originally isolated from periodontitis dental plaque.</title>
        <authorList>
            <person name="Chan Y."/>
            <person name="Huo Y.-B."/>
            <person name="Yu X.-L."/>
            <person name="Zeng H."/>
            <person name="Leung W.-K."/>
            <person name="Watt R.M."/>
        </authorList>
    </citation>
    <scope>NUCLEOTIDE SEQUENCE [LARGE SCALE GENOMIC DNA]</scope>
    <source>
        <strain evidence="5 6">OMZ 804</strain>
    </source>
</reference>
<dbReference type="GO" id="GO:0003677">
    <property type="term" value="F:DNA binding"/>
    <property type="evidence" value="ECO:0007669"/>
    <property type="project" value="UniProtKB-KW"/>
</dbReference>
<dbReference type="Proteomes" id="UP000464374">
    <property type="component" value="Chromosome"/>
</dbReference>
<evidence type="ECO:0000259" key="4">
    <source>
        <dbReference type="PROSITE" id="PS50943"/>
    </source>
</evidence>
<dbReference type="PANTHER" id="PTHR40661:SF3">
    <property type="entry name" value="FELS-1 PROPHAGE TRANSCRIPTIONAL REGULATOR"/>
    <property type="match status" value="1"/>
</dbReference>
<dbReference type="PROSITE" id="PS50943">
    <property type="entry name" value="HTH_CROC1"/>
    <property type="match status" value="1"/>
</dbReference>
<dbReference type="InterPro" id="IPR015927">
    <property type="entry name" value="Peptidase_S24_S26A/B/C"/>
</dbReference>
<keyword evidence="2" id="KW-0238">DNA-binding</keyword>
<dbReference type="RefSeq" id="WP_162664546.1">
    <property type="nucleotide sequence ID" value="NZ_CP048020.1"/>
</dbReference>
<sequence length="232" mass="26252">MYEDISKRFTEIRVNLGLTKKEFADSLAIASTVIVEIENGKKGPSKNLLLTVAAEYNISLNWLCFGIEPKYLTDKIPTLPAKVETAKIPLLSQKVSCGPGQDWESENNIIDYIDIFNISRVKLNRLFALQVEGSSMIGAGIHSGDYVLFDGGLDQRVKDGLYVFALDGEVYCKRLEFDMNKINIFSVRYTDLDKAELMKTLDTQDMNTAERLTIFGRVLYWIHPNDDSLHRA</sequence>
<evidence type="ECO:0000313" key="5">
    <source>
        <dbReference type="EMBL" id="QHX44271.1"/>
    </source>
</evidence>
<dbReference type="SUPFAM" id="SSF51306">
    <property type="entry name" value="LexA/Signal peptidase"/>
    <property type="match status" value="1"/>
</dbReference>
<dbReference type="PANTHER" id="PTHR40661">
    <property type="match status" value="1"/>
</dbReference>
<dbReference type="CDD" id="cd00093">
    <property type="entry name" value="HTH_XRE"/>
    <property type="match status" value="1"/>
</dbReference>
<dbReference type="Gene3D" id="2.10.109.10">
    <property type="entry name" value="Umud Fragment, subunit A"/>
    <property type="match status" value="1"/>
</dbReference>
<dbReference type="InterPro" id="IPR010982">
    <property type="entry name" value="Lambda_DNA-bd_dom_sf"/>
</dbReference>
<gene>
    <name evidence="5" type="ORF">GWP43_13330</name>
</gene>
<dbReference type="EMBL" id="CP048020">
    <property type="protein sequence ID" value="QHX44271.1"/>
    <property type="molecule type" value="Genomic_DNA"/>
</dbReference>
<keyword evidence="1" id="KW-0805">Transcription regulation</keyword>